<dbReference type="RefSeq" id="WP_188971122.1">
    <property type="nucleotide sequence ID" value="NZ_BMKW01000012.1"/>
</dbReference>
<dbReference type="AlphaFoldDB" id="A0A917KY50"/>
<comment type="caution">
    <text evidence="1">The sequence shown here is derived from an EMBL/GenBank/DDBJ whole genome shotgun (WGS) entry which is preliminary data.</text>
</comment>
<organism evidence="1 2">
    <name type="scientific">Neoroseomonas lacus</name>
    <dbReference type="NCBI Taxonomy" id="287609"/>
    <lineage>
        <taxon>Bacteria</taxon>
        <taxon>Pseudomonadati</taxon>
        <taxon>Pseudomonadota</taxon>
        <taxon>Alphaproteobacteria</taxon>
        <taxon>Acetobacterales</taxon>
        <taxon>Acetobacteraceae</taxon>
        <taxon>Neoroseomonas</taxon>
    </lineage>
</organism>
<reference evidence="1" key="2">
    <citation type="submission" date="2020-09" db="EMBL/GenBank/DDBJ databases">
        <authorList>
            <person name="Sun Q."/>
            <person name="Zhou Y."/>
        </authorList>
    </citation>
    <scope>NUCLEOTIDE SEQUENCE</scope>
    <source>
        <strain evidence="1">CGMCC 1.3617</strain>
    </source>
</reference>
<proteinExistence type="predicted"/>
<sequence>MDAATSGLLLWVLAAVLLRRDLRGVYRRLRWRRAVARITFLPTETGPSWRIDFTLPDGAPVSVVTRDLRMIARREQPGPVRLLYDPAAPSRMEMPGRPGLGSVVGVALAVLGIAQVLR</sequence>
<keyword evidence="2" id="KW-1185">Reference proteome</keyword>
<name>A0A917KY50_9PROT</name>
<protein>
    <recommendedName>
        <fullName evidence="3">DUF3592 domain-containing protein</fullName>
    </recommendedName>
</protein>
<evidence type="ECO:0000313" key="1">
    <source>
        <dbReference type="EMBL" id="GGJ32829.1"/>
    </source>
</evidence>
<evidence type="ECO:0000313" key="2">
    <source>
        <dbReference type="Proteomes" id="UP000661507"/>
    </source>
</evidence>
<reference evidence="1" key="1">
    <citation type="journal article" date="2014" name="Int. J. Syst. Evol. Microbiol.">
        <title>Complete genome sequence of Corynebacterium casei LMG S-19264T (=DSM 44701T), isolated from a smear-ripened cheese.</title>
        <authorList>
            <consortium name="US DOE Joint Genome Institute (JGI-PGF)"/>
            <person name="Walter F."/>
            <person name="Albersmeier A."/>
            <person name="Kalinowski J."/>
            <person name="Ruckert C."/>
        </authorList>
    </citation>
    <scope>NUCLEOTIDE SEQUENCE</scope>
    <source>
        <strain evidence="1">CGMCC 1.3617</strain>
    </source>
</reference>
<dbReference type="Proteomes" id="UP000661507">
    <property type="component" value="Unassembled WGS sequence"/>
</dbReference>
<dbReference type="EMBL" id="BMKW01000012">
    <property type="protein sequence ID" value="GGJ32829.1"/>
    <property type="molecule type" value="Genomic_DNA"/>
</dbReference>
<gene>
    <name evidence="1" type="ORF">GCM10011320_45610</name>
</gene>
<evidence type="ECO:0008006" key="3">
    <source>
        <dbReference type="Google" id="ProtNLM"/>
    </source>
</evidence>
<accession>A0A917KY50</accession>